<keyword evidence="1" id="KW-0813">Transport</keyword>
<organism evidence="8 9">
    <name type="scientific">Comamonas odontotermitis</name>
    <dbReference type="NCBI Taxonomy" id="379895"/>
    <lineage>
        <taxon>Bacteria</taxon>
        <taxon>Pseudomonadati</taxon>
        <taxon>Pseudomonadota</taxon>
        <taxon>Betaproteobacteria</taxon>
        <taxon>Burkholderiales</taxon>
        <taxon>Comamonadaceae</taxon>
        <taxon>Comamonas</taxon>
    </lineage>
</organism>
<evidence type="ECO:0000256" key="3">
    <source>
        <dbReference type="ARBA" id="ARBA00022741"/>
    </source>
</evidence>
<evidence type="ECO:0000256" key="2">
    <source>
        <dbReference type="ARBA" id="ARBA00022475"/>
    </source>
</evidence>
<comment type="function">
    <text evidence="6">Part of the ABC transporter complex HmuTUV involved in hemin import. Responsible for energy coupling to the transport system.</text>
</comment>
<dbReference type="InterPro" id="IPR003593">
    <property type="entry name" value="AAA+_ATPase"/>
</dbReference>
<evidence type="ECO:0000256" key="5">
    <source>
        <dbReference type="ARBA" id="ARBA00022967"/>
    </source>
</evidence>
<keyword evidence="2" id="KW-1003">Cell membrane</keyword>
<comment type="caution">
    <text evidence="8">The sequence shown here is derived from an EMBL/GenBank/DDBJ whole genome shotgun (WGS) entry which is preliminary data.</text>
</comment>
<accession>A0ABR6RG18</accession>
<keyword evidence="4 8" id="KW-0067">ATP-binding</keyword>
<keyword evidence="3" id="KW-0547">Nucleotide-binding</keyword>
<evidence type="ECO:0000259" key="7">
    <source>
        <dbReference type="PROSITE" id="PS50893"/>
    </source>
</evidence>
<name>A0ABR6RG18_9BURK</name>
<reference evidence="8 9" key="1">
    <citation type="submission" date="2020-08" db="EMBL/GenBank/DDBJ databases">
        <title>Functional genomics of gut bacteria from endangered species of beetles.</title>
        <authorList>
            <person name="Carlos-Shanley C."/>
        </authorList>
    </citation>
    <scope>NUCLEOTIDE SEQUENCE [LARGE SCALE GENOMIC DNA]</scope>
    <source>
        <strain evidence="8 9">S00124</strain>
    </source>
</reference>
<dbReference type="SUPFAM" id="SSF52540">
    <property type="entry name" value="P-loop containing nucleoside triphosphate hydrolases"/>
    <property type="match status" value="1"/>
</dbReference>
<dbReference type="EMBL" id="JACHKZ010000011">
    <property type="protein sequence ID" value="MBB6578093.1"/>
    <property type="molecule type" value="Genomic_DNA"/>
</dbReference>
<evidence type="ECO:0000256" key="4">
    <source>
        <dbReference type="ARBA" id="ARBA00022840"/>
    </source>
</evidence>
<feature type="domain" description="ABC transporter" evidence="7">
    <location>
        <begin position="32"/>
        <end position="273"/>
    </location>
</feature>
<dbReference type="Pfam" id="PF00005">
    <property type="entry name" value="ABC_tran"/>
    <property type="match status" value="1"/>
</dbReference>
<gene>
    <name evidence="8" type="ORF">HNP33_002168</name>
</gene>
<keyword evidence="9" id="KW-1185">Reference proteome</keyword>
<dbReference type="GO" id="GO:0005524">
    <property type="term" value="F:ATP binding"/>
    <property type="evidence" value="ECO:0007669"/>
    <property type="project" value="UniProtKB-KW"/>
</dbReference>
<evidence type="ECO:0000313" key="8">
    <source>
        <dbReference type="EMBL" id="MBB6578093.1"/>
    </source>
</evidence>
<keyword evidence="5" id="KW-1278">Translocase</keyword>
<dbReference type="PROSITE" id="PS50893">
    <property type="entry name" value="ABC_TRANSPORTER_2"/>
    <property type="match status" value="1"/>
</dbReference>
<dbReference type="InterPro" id="IPR027417">
    <property type="entry name" value="P-loop_NTPase"/>
</dbReference>
<evidence type="ECO:0000256" key="6">
    <source>
        <dbReference type="ARBA" id="ARBA00037066"/>
    </source>
</evidence>
<protein>
    <submittedName>
        <fullName evidence="8">Iron complex transport system ATP-binding protein</fullName>
    </submittedName>
</protein>
<evidence type="ECO:0000313" key="9">
    <source>
        <dbReference type="Proteomes" id="UP000562492"/>
    </source>
</evidence>
<keyword evidence="2" id="KW-0472">Membrane</keyword>
<dbReference type="PANTHER" id="PTHR42794:SF1">
    <property type="entry name" value="HEMIN IMPORT ATP-BINDING PROTEIN HMUV"/>
    <property type="match status" value="1"/>
</dbReference>
<dbReference type="InterPro" id="IPR003439">
    <property type="entry name" value="ABC_transporter-like_ATP-bd"/>
</dbReference>
<dbReference type="Proteomes" id="UP000562492">
    <property type="component" value="Unassembled WGS sequence"/>
</dbReference>
<sequence>MPALEAQLAIHKVAKENAQGLYASPPAQGSGWQLDQLEVGVPGGDVLVRLHTHIAPGRLTAIVGPNGAGKSSLLATLTGQWAPHAGQILFDGQPLTRWPSADLARRRAMMVQDGSVAFDFTVQEVVELGRYAHRLQPSRNEAAIVHDAMAATQMEAFAGRSVRSLSGGERARAHLARALAQVWEAPSGDQARWLLLDEPTAAMDLAWQHRTMDLLQHWAQVRGVGVVVVVHDMNLALRYADDALLVHGGGCLHGPVGDVLSLQTMRDVWGVGCFAATAPDGTQQYLFAGADVGMGLGG</sequence>
<evidence type="ECO:0000256" key="1">
    <source>
        <dbReference type="ARBA" id="ARBA00022448"/>
    </source>
</evidence>
<proteinExistence type="predicted"/>
<dbReference type="Gene3D" id="3.40.50.300">
    <property type="entry name" value="P-loop containing nucleotide triphosphate hydrolases"/>
    <property type="match status" value="1"/>
</dbReference>
<dbReference type="PANTHER" id="PTHR42794">
    <property type="entry name" value="HEMIN IMPORT ATP-BINDING PROTEIN HMUV"/>
    <property type="match status" value="1"/>
</dbReference>
<dbReference type="SMART" id="SM00382">
    <property type="entry name" value="AAA"/>
    <property type="match status" value="1"/>
</dbReference>